<keyword evidence="1" id="KW-0175">Coiled coil</keyword>
<keyword evidence="4" id="KW-1185">Reference proteome</keyword>
<reference evidence="3 4" key="1">
    <citation type="journal article" date="2021" name="BMC Biol.">
        <title>Horizontally acquired antibacterial genes associated with adaptive radiation of ladybird beetles.</title>
        <authorList>
            <person name="Li H.S."/>
            <person name="Tang X.F."/>
            <person name="Huang Y.H."/>
            <person name="Xu Z.Y."/>
            <person name="Chen M.L."/>
            <person name="Du X.Y."/>
            <person name="Qiu B.Y."/>
            <person name="Chen P.T."/>
            <person name="Zhang W."/>
            <person name="Slipinski A."/>
            <person name="Escalona H.E."/>
            <person name="Waterhouse R.M."/>
            <person name="Zwick A."/>
            <person name="Pang H."/>
        </authorList>
    </citation>
    <scope>NUCLEOTIDE SEQUENCE [LARGE SCALE GENOMIC DNA]</scope>
    <source>
        <strain evidence="3">SYSU2018</strain>
    </source>
</reference>
<evidence type="ECO:0000256" key="2">
    <source>
        <dbReference type="SAM" id="MobiDB-lite"/>
    </source>
</evidence>
<organism evidence="3 4">
    <name type="scientific">Cryptolaemus montrouzieri</name>
    <dbReference type="NCBI Taxonomy" id="559131"/>
    <lineage>
        <taxon>Eukaryota</taxon>
        <taxon>Metazoa</taxon>
        <taxon>Ecdysozoa</taxon>
        <taxon>Arthropoda</taxon>
        <taxon>Hexapoda</taxon>
        <taxon>Insecta</taxon>
        <taxon>Pterygota</taxon>
        <taxon>Neoptera</taxon>
        <taxon>Endopterygota</taxon>
        <taxon>Coleoptera</taxon>
        <taxon>Polyphaga</taxon>
        <taxon>Cucujiformia</taxon>
        <taxon>Coccinelloidea</taxon>
        <taxon>Coccinellidae</taxon>
        <taxon>Scymninae</taxon>
        <taxon>Scymnini</taxon>
        <taxon>Cryptolaemus</taxon>
    </lineage>
</organism>
<comment type="caution">
    <text evidence="3">The sequence shown here is derived from an EMBL/GenBank/DDBJ whole genome shotgun (WGS) entry which is preliminary data.</text>
</comment>
<sequence length="140" mass="16326">MLSERSIMQTIPMVDGQTQTDGILEDLEKVNMKLKDELIRKEVQARSIENDLEIKEYSLRMIGKVKKESRKARSSRIQYNKAITEAIVGEVRVLKQRLKKVEEQDNRRAEMKETFIQKTGSNPHIPGRRSENEDLEAKKK</sequence>
<gene>
    <name evidence="3" type="ORF">HHI36_004161</name>
</gene>
<dbReference type="Proteomes" id="UP001516400">
    <property type="component" value="Unassembled WGS sequence"/>
</dbReference>
<evidence type="ECO:0000313" key="3">
    <source>
        <dbReference type="EMBL" id="KAL3280934.1"/>
    </source>
</evidence>
<evidence type="ECO:0000256" key="1">
    <source>
        <dbReference type="SAM" id="Coils"/>
    </source>
</evidence>
<feature type="region of interest" description="Disordered" evidence="2">
    <location>
        <begin position="101"/>
        <end position="140"/>
    </location>
</feature>
<proteinExistence type="predicted"/>
<feature type="compositionally biased region" description="Basic and acidic residues" evidence="2">
    <location>
        <begin position="101"/>
        <end position="115"/>
    </location>
</feature>
<dbReference type="AlphaFoldDB" id="A0ABD2NQN9"/>
<protein>
    <submittedName>
        <fullName evidence="3">Uncharacterized protein</fullName>
    </submittedName>
</protein>
<name>A0ABD2NQN9_9CUCU</name>
<dbReference type="EMBL" id="JABFTP020000144">
    <property type="protein sequence ID" value="KAL3280934.1"/>
    <property type="molecule type" value="Genomic_DNA"/>
</dbReference>
<accession>A0ABD2NQN9</accession>
<feature type="coiled-coil region" evidence="1">
    <location>
        <begin position="24"/>
        <end position="51"/>
    </location>
</feature>
<evidence type="ECO:0000313" key="4">
    <source>
        <dbReference type="Proteomes" id="UP001516400"/>
    </source>
</evidence>
<feature type="compositionally biased region" description="Basic and acidic residues" evidence="2">
    <location>
        <begin position="128"/>
        <end position="140"/>
    </location>
</feature>